<protein>
    <recommendedName>
        <fullName evidence="3">SHSP domain-containing protein</fullName>
    </recommendedName>
</protein>
<dbReference type="Proteomes" id="UP000006681">
    <property type="component" value="Chromosome"/>
</dbReference>
<dbReference type="STRING" id="572478.Vdis_0736"/>
<reference evidence="2" key="2">
    <citation type="journal article" date="2010" name="Stand. Genomic Sci.">
        <title>Complete genome sequence of Vulcanisaeta distributa type strain (IC-017T).</title>
        <authorList>
            <person name="Mavromatis K."/>
            <person name="Sikorski J."/>
            <person name="Pabst E."/>
            <person name="Teshima H."/>
            <person name="Lapidus A."/>
            <person name="Lucas S."/>
            <person name="Nolan M."/>
            <person name="Glavina Del Rio T."/>
            <person name="Cheng J."/>
            <person name="Bruce D."/>
            <person name="Goodwin L."/>
            <person name="Pitluck S."/>
            <person name="Liolios K."/>
            <person name="Ivanova N."/>
            <person name="Mikhailova N."/>
            <person name="Pati A."/>
            <person name="Chen A."/>
            <person name="Palaniappan K."/>
            <person name="Land M."/>
            <person name="Hauser L."/>
            <person name="Chang Y."/>
            <person name="Jeffries C."/>
            <person name="Rohde M."/>
            <person name="Spring S."/>
            <person name="Goker M."/>
            <person name="Wirth R."/>
            <person name="Woyke T."/>
            <person name="Bristow J."/>
            <person name="Eisen J."/>
            <person name="Markowitz V."/>
            <person name="Hugenholtz P."/>
            <person name="Klenk H."/>
            <person name="Kyrpides N."/>
        </authorList>
    </citation>
    <scope>NUCLEOTIDE SEQUENCE [LARGE SCALE GENOMIC DNA]</scope>
    <source>
        <strain evidence="2">DSM 14429 / JCM 11212 / NBRC 100878 / IC-017</strain>
    </source>
</reference>
<organism evidence="1 2">
    <name type="scientific">Vulcanisaeta distributa (strain DSM 14429 / JCM 11212 / NBRC 100878 / IC-017)</name>
    <dbReference type="NCBI Taxonomy" id="572478"/>
    <lineage>
        <taxon>Archaea</taxon>
        <taxon>Thermoproteota</taxon>
        <taxon>Thermoprotei</taxon>
        <taxon>Thermoproteales</taxon>
        <taxon>Thermoproteaceae</taxon>
        <taxon>Vulcanisaeta</taxon>
    </lineage>
</organism>
<proteinExistence type="predicted"/>
<keyword evidence="2" id="KW-1185">Reference proteome</keyword>
<dbReference type="AlphaFoldDB" id="E1QNF9"/>
<accession>E1QNF9</accession>
<dbReference type="KEGG" id="vdi:Vdis_0736"/>
<dbReference type="SUPFAM" id="SSF49764">
    <property type="entry name" value="HSP20-like chaperones"/>
    <property type="match status" value="1"/>
</dbReference>
<evidence type="ECO:0008006" key="3">
    <source>
        <dbReference type="Google" id="ProtNLM"/>
    </source>
</evidence>
<dbReference type="OrthoDB" id="198277at2157"/>
<evidence type="ECO:0000313" key="1">
    <source>
        <dbReference type="EMBL" id="ADN50129.1"/>
    </source>
</evidence>
<reference evidence="1 2" key="1">
    <citation type="journal article" date="2010" name="Stand. Genomic Sci.">
        <title>Complete genome sequence of Vulcanisaeta distributa type strain (IC-017).</title>
        <authorList>
            <person name="Mavromatis K."/>
            <person name="Sikorski J."/>
            <person name="Pabst E."/>
            <person name="Teshima H."/>
            <person name="Lapidus A."/>
            <person name="Lucas S."/>
            <person name="Nolan M."/>
            <person name="Glavina Del Rio T."/>
            <person name="Cheng J.F."/>
            <person name="Bruce D."/>
            <person name="Goodwin L."/>
            <person name="Pitluck S."/>
            <person name="Liolios K."/>
            <person name="Ivanova N."/>
            <person name="Mikhailova N."/>
            <person name="Pati A."/>
            <person name="Chen A."/>
            <person name="Palaniappan K."/>
            <person name="Land M."/>
            <person name="Hauser L."/>
            <person name="Chang Y.J."/>
            <person name="Jeffries C.D."/>
            <person name="Rohde M."/>
            <person name="Spring S."/>
            <person name="Goker M."/>
            <person name="Wirth R."/>
            <person name="Woyke T."/>
            <person name="Bristow J."/>
            <person name="Eisen J.A."/>
            <person name="Markowitz V."/>
            <person name="Hugenholtz P."/>
            <person name="Klenk H.P."/>
            <person name="Kyrpides N.C."/>
        </authorList>
    </citation>
    <scope>NUCLEOTIDE SEQUENCE [LARGE SCALE GENOMIC DNA]</scope>
    <source>
        <strain evidence="2">DSM 14429 / JCM 11212 / NBRC 100878 / IC-017</strain>
    </source>
</reference>
<dbReference type="EMBL" id="CP002100">
    <property type="protein sequence ID" value="ADN50129.1"/>
    <property type="molecule type" value="Genomic_DNA"/>
</dbReference>
<gene>
    <name evidence="1" type="ordered locus">Vdis_0736</name>
</gene>
<dbReference type="Gene3D" id="2.60.40.790">
    <property type="match status" value="1"/>
</dbReference>
<dbReference type="HOGENOM" id="CLU_2204265_0_0_2"/>
<dbReference type="eggNOG" id="arCOG01833">
    <property type="taxonomic scope" value="Archaea"/>
</dbReference>
<sequence length="107" mass="11836">MGIVIRVSLGNLEKPEQGGYREPRHMVRIEDDYVITEVEVPGVGRDGITVKLLDNNKLFVKAEGNGRKYLLIKELPAPVTVDGSHAEYRNGLLIIRLPIKGTSIGVE</sequence>
<dbReference type="CDD" id="cd00298">
    <property type="entry name" value="ACD_sHsps_p23-like"/>
    <property type="match status" value="1"/>
</dbReference>
<evidence type="ECO:0000313" key="2">
    <source>
        <dbReference type="Proteomes" id="UP000006681"/>
    </source>
</evidence>
<name>E1QNF9_VULDI</name>
<dbReference type="InterPro" id="IPR008978">
    <property type="entry name" value="HSP20-like_chaperone"/>
</dbReference>